<dbReference type="AlphaFoldDB" id="A0A197KI25"/>
<accession>A0A197KI25</accession>
<feature type="compositionally biased region" description="Polar residues" evidence="1">
    <location>
        <begin position="42"/>
        <end position="51"/>
    </location>
</feature>
<keyword evidence="3" id="KW-1185">Reference proteome</keyword>
<evidence type="ECO:0000313" key="2">
    <source>
        <dbReference type="EMBL" id="OAQ36793.1"/>
    </source>
</evidence>
<evidence type="ECO:0000313" key="3">
    <source>
        <dbReference type="Proteomes" id="UP000078512"/>
    </source>
</evidence>
<organism evidence="2 3">
    <name type="scientific">Linnemannia elongata AG-77</name>
    <dbReference type="NCBI Taxonomy" id="1314771"/>
    <lineage>
        <taxon>Eukaryota</taxon>
        <taxon>Fungi</taxon>
        <taxon>Fungi incertae sedis</taxon>
        <taxon>Mucoromycota</taxon>
        <taxon>Mortierellomycotina</taxon>
        <taxon>Mortierellomycetes</taxon>
        <taxon>Mortierellales</taxon>
        <taxon>Mortierellaceae</taxon>
        <taxon>Linnemannia</taxon>
    </lineage>
</organism>
<reference evidence="2 3" key="1">
    <citation type="submission" date="2016-05" db="EMBL/GenBank/DDBJ databases">
        <title>Genome sequencing reveals origins of a unique bacterial endosymbiosis in the earliest lineages of terrestrial Fungi.</title>
        <authorList>
            <consortium name="DOE Joint Genome Institute"/>
            <person name="Uehling J."/>
            <person name="Gryganskyi A."/>
            <person name="Hameed K."/>
            <person name="Tschaplinski T."/>
            <person name="Misztal P."/>
            <person name="Wu S."/>
            <person name="Desiro A."/>
            <person name="Vande Pol N."/>
            <person name="Du Z.-Y."/>
            <person name="Zienkiewicz A."/>
            <person name="Zienkiewicz K."/>
            <person name="Morin E."/>
            <person name="Tisserant E."/>
            <person name="Splivallo R."/>
            <person name="Hainaut M."/>
            <person name="Henrissat B."/>
            <person name="Ohm R."/>
            <person name="Kuo A."/>
            <person name="Yan J."/>
            <person name="Lipzen A."/>
            <person name="Nolan M."/>
            <person name="Labutti K."/>
            <person name="Barry K."/>
            <person name="Goldstein A."/>
            <person name="Labbe J."/>
            <person name="Schadt C."/>
            <person name="Tuskan G."/>
            <person name="Grigoriev I."/>
            <person name="Martin F."/>
            <person name="Vilgalys R."/>
            <person name="Bonito G."/>
        </authorList>
    </citation>
    <scope>NUCLEOTIDE SEQUENCE [LARGE SCALE GENOMIC DNA]</scope>
    <source>
        <strain evidence="2 3">AG-77</strain>
    </source>
</reference>
<dbReference type="EMBL" id="KV442011">
    <property type="protein sequence ID" value="OAQ36793.1"/>
    <property type="molecule type" value="Genomic_DNA"/>
</dbReference>
<proteinExistence type="predicted"/>
<evidence type="ECO:0000256" key="1">
    <source>
        <dbReference type="SAM" id="MobiDB-lite"/>
    </source>
</evidence>
<feature type="region of interest" description="Disordered" evidence="1">
    <location>
        <begin position="28"/>
        <end position="51"/>
    </location>
</feature>
<sequence>MFHFARTCNCSQAQAKEQSNAMIDTGVSKPTNHEQPWMISANGASSTSRPDMPTLTNSVIYVPPASPTKSYVFLHKSTMFKQIIKNSAYRPPGQNLVSGAQAKRGSVSVIRQKPSKRIQDEKQSNLKKATALDCRC</sequence>
<protein>
    <submittedName>
        <fullName evidence="2">Uncharacterized protein</fullName>
    </submittedName>
</protein>
<name>A0A197KI25_9FUNG</name>
<gene>
    <name evidence="2" type="ORF">K457DRAFT_12446</name>
</gene>
<dbReference type="Proteomes" id="UP000078512">
    <property type="component" value="Unassembled WGS sequence"/>
</dbReference>